<feature type="non-terminal residue" evidence="2">
    <location>
        <position position="263"/>
    </location>
</feature>
<evidence type="ECO:0008006" key="4">
    <source>
        <dbReference type="Google" id="ProtNLM"/>
    </source>
</evidence>
<dbReference type="Proteomes" id="UP000757461">
    <property type="component" value="Unassembled WGS sequence"/>
</dbReference>
<dbReference type="EMBL" id="JABZSQ010000012">
    <property type="protein sequence ID" value="MBF1414216.1"/>
    <property type="molecule type" value="Genomic_DNA"/>
</dbReference>
<organism evidence="2 3">
    <name type="scientific">Prevotella histicola</name>
    <dbReference type="NCBI Taxonomy" id="470565"/>
    <lineage>
        <taxon>Bacteria</taxon>
        <taxon>Pseudomonadati</taxon>
        <taxon>Bacteroidota</taxon>
        <taxon>Bacteroidia</taxon>
        <taxon>Bacteroidales</taxon>
        <taxon>Prevotellaceae</taxon>
        <taxon>Prevotella</taxon>
    </lineage>
</organism>
<keyword evidence="1" id="KW-0732">Signal</keyword>
<reference evidence="2" key="1">
    <citation type="submission" date="2020-04" db="EMBL/GenBank/DDBJ databases">
        <title>Deep metagenomics examines the oral microbiome during advanced dental caries in children, revealing novel taxa and co-occurrences with host molecules.</title>
        <authorList>
            <person name="Baker J.L."/>
            <person name="Morton J.T."/>
            <person name="Dinis M."/>
            <person name="Alvarez R."/>
            <person name="Tran N.C."/>
            <person name="Knight R."/>
            <person name="Edlund A."/>
        </authorList>
    </citation>
    <scope>NUCLEOTIDE SEQUENCE</scope>
    <source>
        <strain evidence="2">JCVI_25_bin.9</strain>
    </source>
</reference>
<evidence type="ECO:0000313" key="3">
    <source>
        <dbReference type="Proteomes" id="UP000757461"/>
    </source>
</evidence>
<dbReference type="Gene3D" id="2.40.160.130">
    <property type="entry name" value="Capsule assembly protein Wzi"/>
    <property type="match status" value="1"/>
</dbReference>
<evidence type="ECO:0000313" key="2">
    <source>
        <dbReference type="EMBL" id="MBF1414216.1"/>
    </source>
</evidence>
<protein>
    <recommendedName>
        <fullName evidence="4">Outer membrane protein beta-barrel domain-containing protein</fullName>
    </recommendedName>
</protein>
<accession>A0A930HWK7</accession>
<feature type="chain" id="PRO_5037341778" description="Outer membrane protein beta-barrel domain-containing protein" evidence="1">
    <location>
        <begin position="20"/>
        <end position="263"/>
    </location>
</feature>
<name>A0A930HWK7_9BACT</name>
<proteinExistence type="predicted"/>
<evidence type="ECO:0000256" key="1">
    <source>
        <dbReference type="SAM" id="SignalP"/>
    </source>
</evidence>
<comment type="caution">
    <text evidence="2">The sequence shown here is derived from an EMBL/GenBank/DDBJ whole genome shotgun (WGS) entry which is preliminary data.</text>
</comment>
<sequence>MKKLLLVFTALMAVTVLKAQYREPIRKDTAGIQLLKGLEYKVEMQGSFSKGHTPLWLNANKYGLSSLEATNGYLRGAVERPLSVDADRNFGLGYGVDVALPIHYTSKAIIQQAYVEGRWLHGTLTIGAKEEPMELKNNELSSGSQTLGINARPVPQVRLALADYWAIPFTRGWLRLKGHIAYGMLTDQNWQHDFTNRQSRFTDRGLFHSKAGYLKIGNEDVFNPWALELGLEMVTLFGGTSYLPTSNGNTTVIENGKGVRDFW</sequence>
<dbReference type="InterPro" id="IPR038636">
    <property type="entry name" value="Wzi_sf"/>
</dbReference>
<feature type="signal peptide" evidence="1">
    <location>
        <begin position="1"/>
        <end position="19"/>
    </location>
</feature>
<gene>
    <name evidence="2" type="ORF">HXN33_01425</name>
</gene>
<dbReference type="AlphaFoldDB" id="A0A930HWK7"/>